<keyword evidence="2" id="KW-1185">Reference proteome</keyword>
<name>A0A392RDV3_9FABA</name>
<evidence type="ECO:0000313" key="2">
    <source>
        <dbReference type="Proteomes" id="UP000265520"/>
    </source>
</evidence>
<protein>
    <submittedName>
        <fullName evidence="1">Uncharacterized protein</fullName>
    </submittedName>
</protein>
<reference evidence="1 2" key="1">
    <citation type="journal article" date="2018" name="Front. Plant Sci.">
        <title>Red Clover (Trifolium pratense) and Zigzag Clover (T. medium) - A Picture of Genomic Similarities and Differences.</title>
        <authorList>
            <person name="Dluhosova J."/>
            <person name="Istvanek J."/>
            <person name="Nedelnik J."/>
            <person name="Repkova J."/>
        </authorList>
    </citation>
    <scope>NUCLEOTIDE SEQUENCE [LARGE SCALE GENOMIC DNA]</scope>
    <source>
        <strain evidence="2">cv. 10/8</strain>
        <tissue evidence="1">Leaf</tissue>
    </source>
</reference>
<feature type="non-terminal residue" evidence="1">
    <location>
        <position position="1"/>
    </location>
</feature>
<dbReference type="Proteomes" id="UP000265520">
    <property type="component" value="Unassembled WGS sequence"/>
</dbReference>
<comment type="caution">
    <text evidence="1">The sequence shown here is derived from an EMBL/GenBank/DDBJ whole genome shotgun (WGS) entry which is preliminary data.</text>
</comment>
<accession>A0A392RDV3</accession>
<dbReference type="AlphaFoldDB" id="A0A392RDV3"/>
<evidence type="ECO:0000313" key="1">
    <source>
        <dbReference type="EMBL" id="MCI34312.1"/>
    </source>
</evidence>
<proteinExistence type="predicted"/>
<sequence>YLRVAQGSMARCAVHSAIEGILSGSCASRSLVWRGAPLNQAVEDDPLEVARRTGWFGATRRFKNSNFSV</sequence>
<organism evidence="1 2">
    <name type="scientific">Trifolium medium</name>
    <dbReference type="NCBI Taxonomy" id="97028"/>
    <lineage>
        <taxon>Eukaryota</taxon>
        <taxon>Viridiplantae</taxon>
        <taxon>Streptophyta</taxon>
        <taxon>Embryophyta</taxon>
        <taxon>Tracheophyta</taxon>
        <taxon>Spermatophyta</taxon>
        <taxon>Magnoliopsida</taxon>
        <taxon>eudicotyledons</taxon>
        <taxon>Gunneridae</taxon>
        <taxon>Pentapetalae</taxon>
        <taxon>rosids</taxon>
        <taxon>fabids</taxon>
        <taxon>Fabales</taxon>
        <taxon>Fabaceae</taxon>
        <taxon>Papilionoideae</taxon>
        <taxon>50 kb inversion clade</taxon>
        <taxon>NPAAA clade</taxon>
        <taxon>Hologalegina</taxon>
        <taxon>IRL clade</taxon>
        <taxon>Trifolieae</taxon>
        <taxon>Trifolium</taxon>
    </lineage>
</organism>
<dbReference type="EMBL" id="LXQA010212645">
    <property type="protein sequence ID" value="MCI34312.1"/>
    <property type="molecule type" value="Genomic_DNA"/>
</dbReference>